<comment type="caution">
    <text evidence="2">The sequence shown here is derived from an EMBL/GenBank/DDBJ whole genome shotgun (WGS) entry which is preliminary data.</text>
</comment>
<dbReference type="OrthoDB" id="434808at2759"/>
<dbReference type="Proteomes" id="UP000601435">
    <property type="component" value="Unassembled WGS sequence"/>
</dbReference>
<accession>A0A812QD15</accession>
<evidence type="ECO:0008006" key="4">
    <source>
        <dbReference type="Google" id="ProtNLM"/>
    </source>
</evidence>
<organism evidence="2 3">
    <name type="scientific">Symbiodinium necroappetens</name>
    <dbReference type="NCBI Taxonomy" id="1628268"/>
    <lineage>
        <taxon>Eukaryota</taxon>
        <taxon>Sar</taxon>
        <taxon>Alveolata</taxon>
        <taxon>Dinophyceae</taxon>
        <taxon>Suessiales</taxon>
        <taxon>Symbiodiniaceae</taxon>
        <taxon>Symbiodinium</taxon>
    </lineage>
</organism>
<keyword evidence="1" id="KW-1133">Transmembrane helix</keyword>
<sequence>VDAEILRGISLRASLRRRSKSRYVEHFDVFLSHTWHTSGAWKMLSLLLQAGWKWVIFLYGVMVVVVALLHAADSLPLPFDFTPQCPNFTVTVPYAPWTLLLTFFSSIIAMLSAPYLPEGYGAPLVWDAVCFLDAVSIHQTDAALMERGVYGLGGFLKVSKELRVLWSRPYLSRLWCVFELAAYRHANPSGRITLAPLFVERAMLILFFATYFASSLFITFVILGGFQSLNPLAGFRVYIGSRTKPQGVVFRSWRAKAATRWSNVGT</sequence>
<keyword evidence="1" id="KW-0472">Membrane</keyword>
<reference evidence="2" key="1">
    <citation type="submission" date="2021-02" db="EMBL/GenBank/DDBJ databases">
        <authorList>
            <person name="Dougan E. K."/>
            <person name="Rhodes N."/>
            <person name="Thang M."/>
            <person name="Chan C."/>
        </authorList>
    </citation>
    <scope>NUCLEOTIDE SEQUENCE</scope>
</reference>
<dbReference type="EMBL" id="CAJNJA010016922">
    <property type="protein sequence ID" value="CAE7390840.1"/>
    <property type="molecule type" value="Genomic_DNA"/>
</dbReference>
<name>A0A812QD15_9DINO</name>
<evidence type="ECO:0000313" key="3">
    <source>
        <dbReference type="Proteomes" id="UP000601435"/>
    </source>
</evidence>
<evidence type="ECO:0000256" key="1">
    <source>
        <dbReference type="SAM" id="Phobius"/>
    </source>
</evidence>
<feature type="transmembrane region" description="Helical" evidence="1">
    <location>
        <begin position="92"/>
        <end position="111"/>
    </location>
</feature>
<keyword evidence="1" id="KW-0812">Transmembrane</keyword>
<proteinExistence type="predicted"/>
<feature type="non-terminal residue" evidence="2">
    <location>
        <position position="266"/>
    </location>
</feature>
<dbReference type="AlphaFoldDB" id="A0A812QD15"/>
<feature type="transmembrane region" description="Helical" evidence="1">
    <location>
        <begin position="204"/>
        <end position="226"/>
    </location>
</feature>
<protein>
    <recommendedName>
        <fullName evidence="4">Ion transport domain-containing protein</fullName>
    </recommendedName>
</protein>
<gene>
    <name evidence="2" type="ORF">SNEC2469_LOCUS10620</name>
</gene>
<feature type="transmembrane region" description="Helical" evidence="1">
    <location>
        <begin position="52"/>
        <end position="72"/>
    </location>
</feature>
<keyword evidence="3" id="KW-1185">Reference proteome</keyword>
<evidence type="ECO:0000313" key="2">
    <source>
        <dbReference type="EMBL" id="CAE7390840.1"/>
    </source>
</evidence>